<keyword evidence="1" id="KW-0812">Transmembrane</keyword>
<keyword evidence="1" id="KW-0472">Membrane</keyword>
<evidence type="ECO:0008006" key="4">
    <source>
        <dbReference type="Google" id="ProtNLM"/>
    </source>
</evidence>
<gene>
    <name evidence="2" type="ORF">GCM10011594_19730</name>
</gene>
<comment type="caution">
    <text evidence="2">The sequence shown here is derived from an EMBL/GenBank/DDBJ whole genome shotgun (WGS) entry which is preliminary data.</text>
</comment>
<reference evidence="2" key="2">
    <citation type="submission" date="2020-09" db="EMBL/GenBank/DDBJ databases">
        <authorList>
            <person name="Sun Q."/>
            <person name="Zhou Y."/>
        </authorList>
    </citation>
    <scope>NUCLEOTIDE SEQUENCE</scope>
    <source>
        <strain evidence="2">CGMCC 4.7308</strain>
    </source>
</reference>
<evidence type="ECO:0000313" key="3">
    <source>
        <dbReference type="Proteomes" id="UP000655208"/>
    </source>
</evidence>
<feature type="transmembrane region" description="Helical" evidence="1">
    <location>
        <begin position="37"/>
        <end position="58"/>
    </location>
</feature>
<evidence type="ECO:0000313" key="2">
    <source>
        <dbReference type="EMBL" id="GGL99819.1"/>
    </source>
</evidence>
<dbReference type="Proteomes" id="UP000655208">
    <property type="component" value="Unassembled WGS sequence"/>
</dbReference>
<sequence length="191" mass="20851">MPDDDARVRIQEALRGREPVLWAGQPDPALRWRRGDAACTAMGVVFCGFISFWLTTALRAGAPWFFAVFGCVFAAVGLWLLVGRWFHRAARARRTYYGLTAGRAVVVVGHSVTEHSFPVASSTVRRSRDGRHVDILFGPESVAGRGLVIGGNTGAEWLLRATYTNAFYDVTDVDAVLSALDRIRRPAGTAG</sequence>
<proteinExistence type="predicted"/>
<keyword evidence="3" id="KW-1185">Reference proteome</keyword>
<dbReference type="RefSeq" id="WP_188941321.1">
    <property type="nucleotide sequence ID" value="NZ_BMNA01000003.1"/>
</dbReference>
<dbReference type="EMBL" id="BMNA01000003">
    <property type="protein sequence ID" value="GGL99819.1"/>
    <property type="molecule type" value="Genomic_DNA"/>
</dbReference>
<keyword evidence="1" id="KW-1133">Transmembrane helix</keyword>
<dbReference type="AlphaFoldDB" id="A0A917SWB5"/>
<protein>
    <recommendedName>
        <fullName evidence="4">DUF304 domain-containing protein</fullName>
    </recommendedName>
</protein>
<name>A0A917SWB5_9ACTN</name>
<reference evidence="2" key="1">
    <citation type="journal article" date="2014" name="Int. J. Syst. Evol. Microbiol.">
        <title>Complete genome sequence of Corynebacterium casei LMG S-19264T (=DSM 44701T), isolated from a smear-ripened cheese.</title>
        <authorList>
            <consortium name="US DOE Joint Genome Institute (JGI-PGF)"/>
            <person name="Walter F."/>
            <person name="Albersmeier A."/>
            <person name="Kalinowski J."/>
            <person name="Ruckert C."/>
        </authorList>
    </citation>
    <scope>NUCLEOTIDE SEQUENCE</scope>
    <source>
        <strain evidence="2">CGMCC 4.7308</strain>
    </source>
</reference>
<accession>A0A917SWB5</accession>
<feature type="transmembrane region" description="Helical" evidence="1">
    <location>
        <begin position="64"/>
        <end position="86"/>
    </location>
</feature>
<evidence type="ECO:0000256" key="1">
    <source>
        <dbReference type="SAM" id="Phobius"/>
    </source>
</evidence>
<organism evidence="2 3">
    <name type="scientific">Nakamurella endophytica</name>
    <dbReference type="NCBI Taxonomy" id="1748367"/>
    <lineage>
        <taxon>Bacteria</taxon>
        <taxon>Bacillati</taxon>
        <taxon>Actinomycetota</taxon>
        <taxon>Actinomycetes</taxon>
        <taxon>Nakamurellales</taxon>
        <taxon>Nakamurellaceae</taxon>
        <taxon>Nakamurella</taxon>
    </lineage>
</organism>